<dbReference type="Pfam" id="PF06480">
    <property type="entry name" value="FtsH_ext"/>
    <property type="match status" value="1"/>
</dbReference>
<keyword evidence="8 12" id="KW-0067">ATP-binding</keyword>
<keyword evidence="9" id="KW-0809">Transit peptide</keyword>
<evidence type="ECO:0000256" key="2">
    <source>
        <dbReference type="ARBA" id="ARBA00010044"/>
    </source>
</evidence>
<dbReference type="GO" id="GO:0004176">
    <property type="term" value="F:ATP-dependent peptidase activity"/>
    <property type="evidence" value="ECO:0007669"/>
    <property type="project" value="InterPro"/>
</dbReference>
<dbReference type="InterPro" id="IPR041569">
    <property type="entry name" value="AAA_lid_3"/>
</dbReference>
<dbReference type="GO" id="GO:0004222">
    <property type="term" value="F:metalloendopeptidase activity"/>
    <property type="evidence" value="ECO:0007669"/>
    <property type="project" value="InterPro"/>
</dbReference>
<accession>A0AAV1ICF0</accession>
<evidence type="ECO:0000256" key="11">
    <source>
        <dbReference type="ARBA" id="ARBA00023136"/>
    </source>
</evidence>
<feature type="domain" description="AAA+ ATPase" evidence="15">
    <location>
        <begin position="392"/>
        <end position="528"/>
    </location>
</feature>
<evidence type="ECO:0000256" key="5">
    <source>
        <dbReference type="ARBA" id="ARBA00022692"/>
    </source>
</evidence>
<keyword evidence="4" id="KW-0645">Protease</keyword>
<keyword evidence="11 14" id="KW-0472">Membrane</keyword>
<dbReference type="SMART" id="SM00382">
    <property type="entry name" value="AAA"/>
    <property type="match status" value="1"/>
</dbReference>
<dbReference type="InterPro" id="IPR011546">
    <property type="entry name" value="Pept_M41_FtsH_extracell"/>
</dbReference>
<keyword evidence="7" id="KW-0378">Hydrolase</keyword>
<evidence type="ECO:0000256" key="1">
    <source>
        <dbReference type="ARBA" id="ARBA00004141"/>
    </source>
</evidence>
<dbReference type="PROSITE" id="PS00674">
    <property type="entry name" value="AAA"/>
    <property type="match status" value="1"/>
</dbReference>
<evidence type="ECO:0000256" key="7">
    <source>
        <dbReference type="ARBA" id="ARBA00022801"/>
    </source>
</evidence>
<comment type="similarity">
    <text evidence="2">In the C-terminal section; belongs to the peptidase M41 family.</text>
</comment>
<keyword evidence="10 14" id="KW-1133">Transmembrane helix</keyword>
<keyword evidence="5 14" id="KW-0812">Transmembrane</keyword>
<evidence type="ECO:0000256" key="14">
    <source>
        <dbReference type="SAM" id="Phobius"/>
    </source>
</evidence>
<evidence type="ECO:0000313" key="17">
    <source>
        <dbReference type="Proteomes" id="UP001314263"/>
    </source>
</evidence>
<dbReference type="InterPro" id="IPR027417">
    <property type="entry name" value="P-loop_NTPase"/>
</dbReference>
<organism evidence="16 17">
    <name type="scientific">Coccomyxa viridis</name>
    <dbReference type="NCBI Taxonomy" id="1274662"/>
    <lineage>
        <taxon>Eukaryota</taxon>
        <taxon>Viridiplantae</taxon>
        <taxon>Chlorophyta</taxon>
        <taxon>core chlorophytes</taxon>
        <taxon>Trebouxiophyceae</taxon>
        <taxon>Trebouxiophyceae incertae sedis</taxon>
        <taxon>Coccomyxaceae</taxon>
        <taxon>Coccomyxa</taxon>
    </lineage>
</organism>
<dbReference type="InterPro" id="IPR003959">
    <property type="entry name" value="ATPase_AAA_core"/>
</dbReference>
<dbReference type="GO" id="GO:0005524">
    <property type="term" value="F:ATP binding"/>
    <property type="evidence" value="ECO:0007669"/>
    <property type="project" value="UniProtKB-KW"/>
</dbReference>
<evidence type="ECO:0000256" key="8">
    <source>
        <dbReference type="ARBA" id="ARBA00022840"/>
    </source>
</evidence>
<dbReference type="PANTHER" id="PTHR23076:SF110">
    <property type="entry name" value="INACTIVE ATP-DEPENDENT ZINC METALLOPROTEASE FTSHI 3, CHLOROPLASTIC-RELATED"/>
    <property type="match status" value="1"/>
</dbReference>
<feature type="region of interest" description="Disordered" evidence="13">
    <location>
        <begin position="112"/>
        <end position="134"/>
    </location>
</feature>
<feature type="compositionally biased region" description="Low complexity" evidence="13">
    <location>
        <begin position="112"/>
        <end position="128"/>
    </location>
</feature>
<name>A0AAV1ICF0_9CHLO</name>
<evidence type="ECO:0000256" key="6">
    <source>
        <dbReference type="ARBA" id="ARBA00022741"/>
    </source>
</evidence>
<dbReference type="Gene3D" id="3.40.50.300">
    <property type="entry name" value="P-loop containing nucleotide triphosphate hydrolases"/>
    <property type="match status" value="1"/>
</dbReference>
<evidence type="ECO:0000256" key="9">
    <source>
        <dbReference type="ARBA" id="ARBA00022946"/>
    </source>
</evidence>
<dbReference type="CDD" id="cd19501">
    <property type="entry name" value="RecA-like_FtsH"/>
    <property type="match status" value="1"/>
</dbReference>
<dbReference type="Pfam" id="PF17862">
    <property type="entry name" value="AAA_lid_3"/>
    <property type="match status" value="1"/>
</dbReference>
<dbReference type="GO" id="GO:0008270">
    <property type="term" value="F:zinc ion binding"/>
    <property type="evidence" value="ECO:0007669"/>
    <property type="project" value="InterPro"/>
</dbReference>
<keyword evidence="6 12" id="KW-0547">Nucleotide-binding</keyword>
<evidence type="ECO:0000313" key="16">
    <source>
        <dbReference type="EMBL" id="CAK0784689.1"/>
    </source>
</evidence>
<dbReference type="GO" id="GO:0016887">
    <property type="term" value="F:ATP hydrolysis activity"/>
    <property type="evidence" value="ECO:0007669"/>
    <property type="project" value="InterPro"/>
</dbReference>
<sequence>MYAGPFGSAVTRMQCSQSHSGPTPRLYEAPASAQGLSASSCSHVRLYRGRPRVAHCGGYQQRRSRGVLWQCPGRAQLHDARQRGAYVHRCQAAAVSGNSPEPHGRPVVVDLDVDTTGDSAGSRGRPSSSKPPNPFQRLALIIGRLGLQCMRLGQMLGSKTVNTLMQAMRGMLRLRGRSLVWGLMFMLGMALVSGFASVPGVRYSAVPQEVVYSEFLDLVNTGNVRQARIDESLQKVYFSVRPLQQAGQQDAPAEASTSGMSAERAAVLQRVQKNTPPHFVTKRVADPNMIPMLVAAGVEFGAVKATMTGALARVVGTTLALWLPLVPLYLFVRHAISSRSPSRAKKGPANKLQAPPVTFRDVAGLDTAKEELLEVVACLRDARRYARLNAKTPSGVLLTGPPGTGKTLLAKAVAGEAGVPFFAAAASEFVELFVGRGAARIRDLFAEARKRAPCVVFIDELDAVGGRRGIGTNEERDQTLNQLLTELDGFEGRPGVLLLAATNRPEVLDPALTRPGRLSRRVVVPLPDERGRADILAVHMRMVPLSPELERSSACRALAKITGGFSGAELANVVNEAALLAGRKEAEVVGMSELVEATQRTRFGVNGGQSSVLTGPRNWVRRLNDVVLDSVSRSSPVRATPMGQS</sequence>
<feature type="transmembrane region" description="Helical" evidence="14">
    <location>
        <begin position="178"/>
        <end position="198"/>
    </location>
</feature>
<evidence type="ECO:0000256" key="13">
    <source>
        <dbReference type="SAM" id="MobiDB-lite"/>
    </source>
</evidence>
<protein>
    <recommendedName>
        <fullName evidence="15">AAA+ ATPase domain-containing protein</fullName>
    </recommendedName>
</protein>
<dbReference type="Pfam" id="PF00004">
    <property type="entry name" value="AAA"/>
    <property type="match status" value="1"/>
</dbReference>
<dbReference type="AlphaFoldDB" id="A0AAV1ICF0"/>
<dbReference type="FunFam" id="3.40.50.300:FF:000277">
    <property type="entry name" value="ATP-dependent zinc metalloprotease FtsH"/>
    <property type="match status" value="1"/>
</dbReference>
<dbReference type="PANTHER" id="PTHR23076">
    <property type="entry name" value="METALLOPROTEASE M41 FTSH"/>
    <property type="match status" value="1"/>
</dbReference>
<dbReference type="Gene3D" id="3.30.720.210">
    <property type="match status" value="1"/>
</dbReference>
<evidence type="ECO:0000259" key="15">
    <source>
        <dbReference type="SMART" id="SM00382"/>
    </source>
</evidence>
<dbReference type="SUPFAM" id="SSF52540">
    <property type="entry name" value="P-loop containing nucleoside triphosphate hydrolases"/>
    <property type="match status" value="1"/>
</dbReference>
<keyword evidence="17" id="KW-1185">Reference proteome</keyword>
<evidence type="ECO:0000256" key="4">
    <source>
        <dbReference type="ARBA" id="ARBA00022670"/>
    </source>
</evidence>
<feature type="transmembrane region" description="Helical" evidence="14">
    <location>
        <begin position="310"/>
        <end position="332"/>
    </location>
</feature>
<evidence type="ECO:0000256" key="10">
    <source>
        <dbReference type="ARBA" id="ARBA00022989"/>
    </source>
</evidence>
<dbReference type="Proteomes" id="UP001314263">
    <property type="component" value="Unassembled WGS sequence"/>
</dbReference>
<proteinExistence type="inferred from homology"/>
<dbReference type="InterPro" id="IPR003960">
    <property type="entry name" value="ATPase_AAA_CS"/>
</dbReference>
<gene>
    <name evidence="16" type="ORF">CVIRNUC_007893</name>
</gene>
<comment type="similarity">
    <text evidence="3">In the N-terminal section; belongs to the AAA ATPase family.</text>
</comment>
<dbReference type="GO" id="GO:0006508">
    <property type="term" value="P:proteolysis"/>
    <property type="evidence" value="ECO:0007669"/>
    <property type="project" value="UniProtKB-KW"/>
</dbReference>
<comment type="subcellular location">
    <subcellularLocation>
        <location evidence="1">Membrane</location>
        <topology evidence="1">Multi-pass membrane protein</topology>
    </subcellularLocation>
</comment>
<dbReference type="EMBL" id="CAUYUE010000011">
    <property type="protein sequence ID" value="CAK0784689.1"/>
    <property type="molecule type" value="Genomic_DNA"/>
</dbReference>
<dbReference type="FunFam" id="1.10.8.60:FF:000001">
    <property type="entry name" value="ATP-dependent zinc metalloprotease FtsH"/>
    <property type="match status" value="1"/>
</dbReference>
<reference evidence="16 17" key="1">
    <citation type="submission" date="2023-10" db="EMBL/GenBank/DDBJ databases">
        <authorList>
            <person name="Maclean D."/>
            <person name="Macfadyen A."/>
        </authorList>
    </citation>
    <scope>NUCLEOTIDE SEQUENCE [LARGE SCALE GENOMIC DNA]</scope>
</reference>
<dbReference type="GO" id="GO:0009535">
    <property type="term" value="C:chloroplast thylakoid membrane"/>
    <property type="evidence" value="ECO:0007669"/>
    <property type="project" value="TreeGrafter"/>
</dbReference>
<dbReference type="InterPro" id="IPR003593">
    <property type="entry name" value="AAA+_ATPase"/>
</dbReference>
<comment type="similarity">
    <text evidence="12">Belongs to the AAA ATPase family.</text>
</comment>
<evidence type="ECO:0000256" key="3">
    <source>
        <dbReference type="ARBA" id="ARBA00010550"/>
    </source>
</evidence>
<evidence type="ECO:0000256" key="12">
    <source>
        <dbReference type="RuleBase" id="RU003651"/>
    </source>
</evidence>
<comment type="caution">
    <text evidence="16">The sequence shown here is derived from an EMBL/GenBank/DDBJ whole genome shotgun (WGS) entry which is preliminary data.</text>
</comment>
<dbReference type="Gene3D" id="1.10.8.60">
    <property type="match status" value="1"/>
</dbReference>